<feature type="region of interest" description="Disordered" evidence="1">
    <location>
        <begin position="67"/>
        <end position="91"/>
    </location>
</feature>
<reference evidence="2 3" key="1">
    <citation type="submission" date="2019-05" db="EMBL/GenBank/DDBJ databases">
        <title>Another draft genome of Portunus trituberculatus and its Hox gene families provides insights of decapod evolution.</title>
        <authorList>
            <person name="Jeong J.-H."/>
            <person name="Song I."/>
            <person name="Kim S."/>
            <person name="Choi T."/>
            <person name="Kim D."/>
            <person name="Ryu S."/>
            <person name="Kim W."/>
        </authorList>
    </citation>
    <scope>NUCLEOTIDE SEQUENCE [LARGE SCALE GENOMIC DNA]</scope>
    <source>
        <tissue evidence="2">Muscle</tissue>
    </source>
</reference>
<gene>
    <name evidence="2" type="ORF">E2C01_052659</name>
</gene>
<keyword evidence="3" id="KW-1185">Reference proteome</keyword>
<evidence type="ECO:0000256" key="1">
    <source>
        <dbReference type="SAM" id="MobiDB-lite"/>
    </source>
</evidence>
<dbReference type="EMBL" id="VSRR010015876">
    <property type="protein sequence ID" value="MPC58652.1"/>
    <property type="molecule type" value="Genomic_DNA"/>
</dbReference>
<evidence type="ECO:0000313" key="3">
    <source>
        <dbReference type="Proteomes" id="UP000324222"/>
    </source>
</evidence>
<name>A0A5B7GI98_PORTR</name>
<comment type="caution">
    <text evidence="2">The sequence shown here is derived from an EMBL/GenBank/DDBJ whole genome shotgun (WGS) entry which is preliminary data.</text>
</comment>
<dbReference type="AlphaFoldDB" id="A0A5B7GI98"/>
<feature type="compositionally biased region" description="Basic and acidic residues" evidence="1">
    <location>
        <begin position="20"/>
        <end position="36"/>
    </location>
</feature>
<dbReference type="Proteomes" id="UP000324222">
    <property type="component" value="Unassembled WGS sequence"/>
</dbReference>
<accession>A0A5B7GI98</accession>
<protein>
    <submittedName>
        <fullName evidence="2">Uncharacterized protein</fullName>
    </submittedName>
</protein>
<organism evidence="2 3">
    <name type="scientific">Portunus trituberculatus</name>
    <name type="common">Swimming crab</name>
    <name type="synonym">Neptunus trituberculatus</name>
    <dbReference type="NCBI Taxonomy" id="210409"/>
    <lineage>
        <taxon>Eukaryota</taxon>
        <taxon>Metazoa</taxon>
        <taxon>Ecdysozoa</taxon>
        <taxon>Arthropoda</taxon>
        <taxon>Crustacea</taxon>
        <taxon>Multicrustacea</taxon>
        <taxon>Malacostraca</taxon>
        <taxon>Eumalacostraca</taxon>
        <taxon>Eucarida</taxon>
        <taxon>Decapoda</taxon>
        <taxon>Pleocyemata</taxon>
        <taxon>Brachyura</taxon>
        <taxon>Eubrachyura</taxon>
        <taxon>Portunoidea</taxon>
        <taxon>Portunidae</taxon>
        <taxon>Portuninae</taxon>
        <taxon>Portunus</taxon>
    </lineage>
</organism>
<proteinExistence type="predicted"/>
<feature type="region of interest" description="Disordered" evidence="1">
    <location>
        <begin position="15"/>
        <end position="40"/>
    </location>
</feature>
<evidence type="ECO:0000313" key="2">
    <source>
        <dbReference type="EMBL" id="MPC58652.1"/>
    </source>
</evidence>
<sequence>MSKFFATRLLQHMHGPVANHPRDKDFHPHSLADRGRQGSHPEVNVMSCNFTFRLVCERRFGRWALDEQGGQAGQAGRVSRDTHLNSIGCGS</sequence>